<accession>A0A1F7VEV1</accession>
<name>A0A1F7VEV1_9BACT</name>
<feature type="binding site" evidence="6">
    <location>
        <position position="421"/>
    </location>
    <ligand>
        <name>Ni(2+)</name>
        <dbReference type="ChEBI" id="CHEBI:49786"/>
    </ligand>
</feature>
<evidence type="ECO:0000256" key="1">
    <source>
        <dbReference type="ARBA" id="ARBA00001967"/>
    </source>
</evidence>
<feature type="binding site" evidence="6">
    <location>
        <position position="65"/>
    </location>
    <ligand>
        <name>Ni(2+)</name>
        <dbReference type="ChEBI" id="CHEBI:49786"/>
    </ligand>
</feature>
<evidence type="ECO:0000256" key="3">
    <source>
        <dbReference type="ARBA" id="ARBA00022596"/>
    </source>
</evidence>
<evidence type="ECO:0008006" key="9">
    <source>
        <dbReference type="Google" id="ProtNLM"/>
    </source>
</evidence>
<keyword evidence="6" id="KW-0408">Iron</keyword>
<reference evidence="7 8" key="1">
    <citation type="journal article" date="2016" name="Nat. Commun.">
        <title>Thousands of microbial genomes shed light on interconnected biogeochemical processes in an aquifer system.</title>
        <authorList>
            <person name="Anantharaman K."/>
            <person name="Brown C.T."/>
            <person name="Hug L.A."/>
            <person name="Sharon I."/>
            <person name="Castelle C.J."/>
            <person name="Probst A.J."/>
            <person name="Thomas B.C."/>
            <person name="Singh A."/>
            <person name="Wilkins M.J."/>
            <person name="Karaoz U."/>
            <person name="Brodie E.L."/>
            <person name="Williams K.H."/>
            <person name="Hubbard S.S."/>
            <person name="Banfield J.F."/>
        </authorList>
    </citation>
    <scope>NUCLEOTIDE SEQUENCE [LARGE SCALE GENOMIC DNA]</scope>
</reference>
<organism evidence="7 8">
    <name type="scientific">Candidatus Uhrbacteria bacterium RIFCSPLOWO2_02_FULL_49_11</name>
    <dbReference type="NCBI Taxonomy" id="1802409"/>
    <lineage>
        <taxon>Bacteria</taxon>
        <taxon>Candidatus Uhriibacteriota</taxon>
    </lineage>
</organism>
<dbReference type="Proteomes" id="UP000178264">
    <property type="component" value="Unassembled WGS sequence"/>
</dbReference>
<dbReference type="Gene3D" id="1.10.645.10">
    <property type="entry name" value="Cytochrome-c3 Hydrogenase, chain B"/>
    <property type="match status" value="1"/>
</dbReference>
<feature type="binding site" evidence="6">
    <location>
        <position position="424"/>
    </location>
    <ligand>
        <name>Fe cation</name>
        <dbReference type="ChEBI" id="CHEBI:24875"/>
    </ligand>
</feature>
<evidence type="ECO:0000256" key="2">
    <source>
        <dbReference type="ARBA" id="ARBA00009292"/>
    </source>
</evidence>
<keyword evidence="3 6" id="KW-0533">Nickel</keyword>
<feature type="binding site" evidence="6">
    <location>
        <position position="68"/>
    </location>
    <ligand>
        <name>Fe cation</name>
        <dbReference type="ChEBI" id="CHEBI:24875"/>
    </ligand>
</feature>
<dbReference type="InterPro" id="IPR029014">
    <property type="entry name" value="NiFe-Hase_large"/>
</dbReference>
<feature type="binding site" evidence="6">
    <location>
        <position position="427"/>
    </location>
    <ligand>
        <name>Mg(2+)</name>
        <dbReference type="ChEBI" id="CHEBI:18420"/>
    </ligand>
</feature>
<comment type="caution">
    <text evidence="7">The sequence shown here is derived from an EMBL/GenBank/DDBJ whole genome shotgun (WGS) entry which is preliminary data.</text>
</comment>
<keyword evidence="6" id="KW-0460">Magnesium</keyword>
<comment type="cofactor">
    <cofactor evidence="6">
        <name>Fe cation</name>
        <dbReference type="ChEBI" id="CHEBI:24875"/>
    </cofactor>
</comment>
<feature type="binding site" evidence="6">
    <location>
        <position position="372"/>
    </location>
    <ligand>
        <name>Mg(2+)</name>
        <dbReference type="ChEBI" id="CHEBI:18420"/>
    </ligand>
</feature>
<dbReference type="PANTHER" id="PTHR43600:SF2">
    <property type="entry name" value="F420-NON-REDUCING HYDROGENASE VHU SUBUNIT A"/>
    <property type="match status" value="1"/>
</dbReference>
<dbReference type="Pfam" id="PF00374">
    <property type="entry name" value="NiFeSe_Hases"/>
    <property type="match status" value="2"/>
</dbReference>
<evidence type="ECO:0000256" key="4">
    <source>
        <dbReference type="ARBA" id="ARBA00022723"/>
    </source>
</evidence>
<dbReference type="AlphaFoldDB" id="A0A1F7VEV1"/>
<sequence>MHKIDFDLSLEEVTKIEGAATLSVKVREGVVEECKFGIAEYKRFYTQAMVGKPASALPQHLARICGTCSNAHIMASLDAVEHALGIVPSAQTMVLRALTMDGLMIRDHALHLYLFSLPDLLGKDSILALDENDPEEHQLLHDAFDVKAAGNHLSQLVAGRSVHAPMPVVGGFLKIPDSAGIEKSRRELEQIRPAVLRLIGVYGKSPFTLISKTNYVALTANPCSFLQGDLCASNVACIREEKFMEHLSHVVVPYSQASAYAFQGELYRVGALARLNLNKDALKYRTKADTAPYLARFPSDNAYDNNVAQAIEILHCIDEALELLSSHSFHTETPQKVSPHAGEGIGVIEAPRGTLYHKVVLDEKGVVTHGDIVVPTGQNQLAIEWDIKTLIEQWIKEGKELENKKALEHEIEQLIRAYDPCMSCAAHFLEVTWDEA</sequence>
<dbReference type="InterPro" id="IPR001501">
    <property type="entry name" value="Ni-dep_hyd_lsu"/>
</dbReference>
<keyword evidence="5" id="KW-0560">Oxidoreductase</keyword>
<feature type="binding site" evidence="6">
    <location>
        <position position="68"/>
    </location>
    <ligand>
        <name>Ni(2+)</name>
        <dbReference type="ChEBI" id="CHEBI:49786"/>
    </ligand>
</feature>
<evidence type="ECO:0000313" key="7">
    <source>
        <dbReference type="EMBL" id="OGL88527.1"/>
    </source>
</evidence>
<dbReference type="GO" id="GO:0008901">
    <property type="term" value="F:ferredoxin hydrogenase activity"/>
    <property type="evidence" value="ECO:0007669"/>
    <property type="project" value="InterPro"/>
</dbReference>
<evidence type="ECO:0000256" key="5">
    <source>
        <dbReference type="ARBA" id="ARBA00023002"/>
    </source>
</evidence>
<comment type="cofactor">
    <cofactor evidence="1 6">
        <name>Ni(2+)</name>
        <dbReference type="ChEBI" id="CHEBI:49786"/>
    </cofactor>
</comment>
<dbReference type="SUPFAM" id="SSF56762">
    <property type="entry name" value="HydB/Nqo4-like"/>
    <property type="match status" value="1"/>
</dbReference>
<keyword evidence="4 6" id="KW-0479">Metal-binding</keyword>
<protein>
    <recommendedName>
        <fullName evidence="9">Hydrogenase/sulfur reductase subunit alpha</fullName>
    </recommendedName>
</protein>
<proteinExistence type="inferred from homology"/>
<dbReference type="EMBL" id="MGER01000027">
    <property type="protein sequence ID" value="OGL88527.1"/>
    <property type="molecule type" value="Genomic_DNA"/>
</dbReference>
<evidence type="ECO:0000313" key="8">
    <source>
        <dbReference type="Proteomes" id="UP000178264"/>
    </source>
</evidence>
<dbReference type="GO" id="GO:0016151">
    <property type="term" value="F:nickel cation binding"/>
    <property type="evidence" value="ECO:0007669"/>
    <property type="project" value="InterPro"/>
</dbReference>
<evidence type="ECO:0000256" key="6">
    <source>
        <dbReference type="PIRSR" id="PIRSR601501-1"/>
    </source>
</evidence>
<gene>
    <name evidence="7" type="ORF">A3I42_00065</name>
</gene>
<dbReference type="PANTHER" id="PTHR43600">
    <property type="entry name" value="COENZYME F420 HYDROGENASE, SUBUNIT ALPHA"/>
    <property type="match status" value="1"/>
</dbReference>
<dbReference type="InterPro" id="IPR018194">
    <property type="entry name" value="Ni-dep_hyd_lsu_Ni_BS"/>
</dbReference>
<dbReference type="PROSITE" id="PS00508">
    <property type="entry name" value="NI_HGENASE_L_2"/>
    <property type="match status" value="1"/>
</dbReference>
<comment type="similarity">
    <text evidence="2">Belongs to the [NiFe]/[NiFeSe] hydrogenase large subunit family.</text>
</comment>